<dbReference type="EnsemblPlants" id="Zm00001eb374610_T001">
    <property type="protein sequence ID" value="Zm00001eb374610_P001"/>
    <property type="gene ID" value="Zm00001eb374610"/>
</dbReference>
<proteinExistence type="predicted"/>
<name>A0A804R0B8_MAIZE</name>
<evidence type="ECO:0000256" key="1">
    <source>
        <dbReference type="SAM" id="MobiDB-lite"/>
    </source>
</evidence>
<dbReference type="InParanoid" id="A0A804R0B8"/>
<dbReference type="AlphaFoldDB" id="A0A804R0B8"/>
<dbReference type="Proteomes" id="UP000007305">
    <property type="component" value="Chromosome 9"/>
</dbReference>
<sequence>MAHVPADECLNQLDIIDGLRRRPGGDQEITDRGLVELQHSPVHELFLQELPSADEDSEFQQLQEETTGDPRRPLVRGQKPDDGLEQVLVRSRVGVVYQRVTALRQPSSGVCLERLSDGIGGDPPPRLDRNHDTPVEVHIELTQILNPPVLGNRLGAPASLDDLVRGRRLPVVGVRPHNVRRADGSLGSDRVHASADQLELLRPRQQRVGGLQRDDRVLPAPEDAGAQEHLDLEHQVALLDVLGHPKVLRRAPRGDDVVRVQGHHHAVAELRADLEGLRSARDVLYGNFVAAVLARLYYQPL</sequence>
<protein>
    <submittedName>
        <fullName evidence="2">Uncharacterized protein</fullName>
    </submittedName>
</protein>
<dbReference type="Gramene" id="Zm00001eb374610_T001">
    <property type="protein sequence ID" value="Zm00001eb374610_P001"/>
    <property type="gene ID" value="Zm00001eb374610"/>
</dbReference>
<keyword evidence="3" id="KW-1185">Reference proteome</keyword>
<feature type="region of interest" description="Disordered" evidence="1">
    <location>
        <begin position="54"/>
        <end position="80"/>
    </location>
</feature>
<evidence type="ECO:0000313" key="3">
    <source>
        <dbReference type="Proteomes" id="UP000007305"/>
    </source>
</evidence>
<reference evidence="2" key="2">
    <citation type="submission" date="2019-07" db="EMBL/GenBank/DDBJ databases">
        <authorList>
            <person name="Seetharam A."/>
            <person name="Woodhouse M."/>
            <person name="Cannon E."/>
        </authorList>
    </citation>
    <scope>NUCLEOTIDE SEQUENCE [LARGE SCALE GENOMIC DNA]</scope>
    <source>
        <strain evidence="2">cv. B73</strain>
    </source>
</reference>
<organism evidence="2 3">
    <name type="scientific">Zea mays</name>
    <name type="common">Maize</name>
    <dbReference type="NCBI Taxonomy" id="4577"/>
    <lineage>
        <taxon>Eukaryota</taxon>
        <taxon>Viridiplantae</taxon>
        <taxon>Streptophyta</taxon>
        <taxon>Embryophyta</taxon>
        <taxon>Tracheophyta</taxon>
        <taxon>Spermatophyta</taxon>
        <taxon>Magnoliopsida</taxon>
        <taxon>Liliopsida</taxon>
        <taxon>Poales</taxon>
        <taxon>Poaceae</taxon>
        <taxon>PACMAD clade</taxon>
        <taxon>Panicoideae</taxon>
        <taxon>Andropogonodae</taxon>
        <taxon>Andropogoneae</taxon>
        <taxon>Tripsacinae</taxon>
        <taxon>Zea</taxon>
    </lineage>
</organism>
<feature type="compositionally biased region" description="Basic and acidic residues" evidence="1">
    <location>
        <begin position="68"/>
        <end position="80"/>
    </location>
</feature>
<evidence type="ECO:0000313" key="2">
    <source>
        <dbReference type="EnsemblPlants" id="Zm00001eb374610_P001"/>
    </source>
</evidence>
<accession>A0A804R0B8</accession>
<reference evidence="3" key="1">
    <citation type="journal article" date="2009" name="Science">
        <title>The B73 maize genome: complexity, diversity, and dynamics.</title>
        <authorList>
            <person name="Schnable P.S."/>
            <person name="Ware D."/>
            <person name="Fulton R.S."/>
            <person name="Stein J.C."/>
            <person name="Wei F."/>
            <person name="Pasternak S."/>
            <person name="Liang C."/>
            <person name="Zhang J."/>
            <person name="Fulton L."/>
            <person name="Graves T.A."/>
            <person name="Minx P."/>
            <person name="Reily A.D."/>
            <person name="Courtney L."/>
            <person name="Kruchowski S.S."/>
            <person name="Tomlinson C."/>
            <person name="Strong C."/>
            <person name="Delehaunty K."/>
            <person name="Fronick C."/>
            <person name="Courtney B."/>
            <person name="Rock S.M."/>
            <person name="Belter E."/>
            <person name="Du F."/>
            <person name="Kim K."/>
            <person name="Abbott R.M."/>
            <person name="Cotton M."/>
            <person name="Levy A."/>
            <person name="Marchetto P."/>
            <person name="Ochoa K."/>
            <person name="Jackson S.M."/>
            <person name="Gillam B."/>
            <person name="Chen W."/>
            <person name="Yan L."/>
            <person name="Higginbotham J."/>
            <person name="Cardenas M."/>
            <person name="Waligorski J."/>
            <person name="Applebaum E."/>
            <person name="Phelps L."/>
            <person name="Falcone J."/>
            <person name="Kanchi K."/>
            <person name="Thane T."/>
            <person name="Scimone A."/>
            <person name="Thane N."/>
            <person name="Henke J."/>
            <person name="Wang T."/>
            <person name="Ruppert J."/>
            <person name="Shah N."/>
            <person name="Rotter K."/>
            <person name="Hodges J."/>
            <person name="Ingenthron E."/>
            <person name="Cordes M."/>
            <person name="Kohlberg S."/>
            <person name="Sgro J."/>
            <person name="Delgado B."/>
            <person name="Mead K."/>
            <person name="Chinwalla A."/>
            <person name="Leonard S."/>
            <person name="Crouse K."/>
            <person name="Collura K."/>
            <person name="Kudrna D."/>
            <person name="Currie J."/>
            <person name="He R."/>
            <person name="Angelova A."/>
            <person name="Rajasekar S."/>
            <person name="Mueller T."/>
            <person name="Lomeli R."/>
            <person name="Scara G."/>
            <person name="Ko A."/>
            <person name="Delaney K."/>
            <person name="Wissotski M."/>
            <person name="Lopez G."/>
            <person name="Campos D."/>
            <person name="Braidotti M."/>
            <person name="Ashley E."/>
            <person name="Golser W."/>
            <person name="Kim H."/>
            <person name="Lee S."/>
            <person name="Lin J."/>
            <person name="Dujmic Z."/>
            <person name="Kim W."/>
            <person name="Talag J."/>
            <person name="Zuccolo A."/>
            <person name="Fan C."/>
            <person name="Sebastian A."/>
            <person name="Kramer M."/>
            <person name="Spiegel L."/>
            <person name="Nascimento L."/>
            <person name="Zutavern T."/>
            <person name="Miller B."/>
            <person name="Ambroise C."/>
            <person name="Muller S."/>
            <person name="Spooner W."/>
            <person name="Narechania A."/>
            <person name="Ren L."/>
            <person name="Wei S."/>
            <person name="Kumari S."/>
            <person name="Faga B."/>
            <person name="Levy M.J."/>
            <person name="McMahan L."/>
            <person name="Van Buren P."/>
            <person name="Vaughn M.W."/>
            <person name="Ying K."/>
            <person name="Yeh C.-T."/>
            <person name="Emrich S.J."/>
            <person name="Jia Y."/>
            <person name="Kalyanaraman A."/>
            <person name="Hsia A.-P."/>
            <person name="Barbazuk W.B."/>
            <person name="Baucom R.S."/>
            <person name="Brutnell T.P."/>
            <person name="Carpita N.C."/>
            <person name="Chaparro C."/>
            <person name="Chia J.-M."/>
            <person name="Deragon J.-M."/>
            <person name="Estill J.C."/>
            <person name="Fu Y."/>
            <person name="Jeddeloh J.A."/>
            <person name="Han Y."/>
            <person name="Lee H."/>
            <person name="Li P."/>
            <person name="Lisch D.R."/>
            <person name="Liu S."/>
            <person name="Liu Z."/>
            <person name="Nagel D.H."/>
            <person name="McCann M.C."/>
            <person name="SanMiguel P."/>
            <person name="Myers A.M."/>
            <person name="Nettleton D."/>
            <person name="Nguyen J."/>
            <person name="Penning B.W."/>
            <person name="Ponnala L."/>
            <person name="Schneider K.L."/>
            <person name="Schwartz D.C."/>
            <person name="Sharma A."/>
            <person name="Soderlund C."/>
            <person name="Springer N.M."/>
            <person name="Sun Q."/>
            <person name="Wang H."/>
            <person name="Waterman M."/>
            <person name="Westerman R."/>
            <person name="Wolfgruber T.K."/>
            <person name="Yang L."/>
            <person name="Yu Y."/>
            <person name="Zhang L."/>
            <person name="Zhou S."/>
            <person name="Zhu Q."/>
            <person name="Bennetzen J.L."/>
            <person name="Dawe R.K."/>
            <person name="Jiang J."/>
            <person name="Jiang N."/>
            <person name="Presting G.G."/>
            <person name="Wessler S.R."/>
            <person name="Aluru S."/>
            <person name="Martienssen R.A."/>
            <person name="Clifton S.W."/>
            <person name="McCombie W.R."/>
            <person name="Wing R.A."/>
            <person name="Wilson R.K."/>
        </authorList>
    </citation>
    <scope>NUCLEOTIDE SEQUENCE [LARGE SCALE GENOMIC DNA]</scope>
    <source>
        <strain evidence="3">cv. B73</strain>
    </source>
</reference>
<reference evidence="2" key="3">
    <citation type="submission" date="2021-05" db="UniProtKB">
        <authorList>
            <consortium name="EnsemblPlants"/>
        </authorList>
    </citation>
    <scope>IDENTIFICATION</scope>
    <source>
        <strain evidence="2">cv. B73</strain>
    </source>
</reference>